<feature type="non-terminal residue" evidence="1">
    <location>
        <position position="135"/>
    </location>
</feature>
<evidence type="ECO:0000313" key="2">
    <source>
        <dbReference type="Proteomes" id="UP000789342"/>
    </source>
</evidence>
<proteinExistence type="predicted"/>
<reference evidence="1" key="1">
    <citation type="submission" date="2021-06" db="EMBL/GenBank/DDBJ databases">
        <authorList>
            <person name="Kallberg Y."/>
            <person name="Tangrot J."/>
            <person name="Rosling A."/>
        </authorList>
    </citation>
    <scope>NUCLEOTIDE SEQUENCE</scope>
    <source>
        <strain evidence="1">CL551</strain>
    </source>
</reference>
<protein>
    <submittedName>
        <fullName evidence="1">17292_t:CDS:1</fullName>
    </submittedName>
</protein>
<sequence length="135" mass="15070">PANVPDSVVAQINQCKPDHEVNNVVLEVPASSKSSKENNMDSFLSEINKKKIKTFVASLDSVTSLNEKNGQECFIKRGSDRLEITSKEIISEDKQDAKVSENSGNGPSSKSVMQFLWNLLLLVLNVVRRWRKNPL</sequence>
<comment type="caution">
    <text evidence="1">The sequence shown here is derived from an EMBL/GenBank/DDBJ whole genome shotgun (WGS) entry which is preliminary data.</text>
</comment>
<dbReference type="Proteomes" id="UP000789342">
    <property type="component" value="Unassembled WGS sequence"/>
</dbReference>
<keyword evidence="2" id="KW-1185">Reference proteome</keyword>
<dbReference type="OrthoDB" id="2429115at2759"/>
<dbReference type="EMBL" id="CAJVPV010054661">
    <property type="protein sequence ID" value="CAG8783484.1"/>
    <property type="molecule type" value="Genomic_DNA"/>
</dbReference>
<evidence type="ECO:0000313" key="1">
    <source>
        <dbReference type="EMBL" id="CAG8783484.1"/>
    </source>
</evidence>
<organism evidence="1 2">
    <name type="scientific">Acaulospora morrowiae</name>
    <dbReference type="NCBI Taxonomy" id="94023"/>
    <lineage>
        <taxon>Eukaryota</taxon>
        <taxon>Fungi</taxon>
        <taxon>Fungi incertae sedis</taxon>
        <taxon>Mucoromycota</taxon>
        <taxon>Glomeromycotina</taxon>
        <taxon>Glomeromycetes</taxon>
        <taxon>Diversisporales</taxon>
        <taxon>Acaulosporaceae</taxon>
        <taxon>Acaulospora</taxon>
    </lineage>
</organism>
<dbReference type="AlphaFoldDB" id="A0A9N9JI83"/>
<name>A0A9N9JI83_9GLOM</name>
<accession>A0A9N9JI83</accession>
<gene>
    <name evidence="1" type="ORF">AMORRO_LOCUS17521</name>
</gene>